<dbReference type="NCBIfam" id="TIGR01557">
    <property type="entry name" value="myb_SHAQKYF"/>
    <property type="match status" value="1"/>
</dbReference>
<evidence type="ECO:0000313" key="7">
    <source>
        <dbReference type="Proteomes" id="UP001497512"/>
    </source>
</evidence>
<feature type="region of interest" description="Disordered" evidence="4">
    <location>
        <begin position="114"/>
        <end position="148"/>
    </location>
</feature>
<evidence type="ECO:0000313" key="6">
    <source>
        <dbReference type="EMBL" id="CAK9237380.1"/>
    </source>
</evidence>
<dbReference type="EMBL" id="OZ019901">
    <property type="protein sequence ID" value="CAK9237380.1"/>
    <property type="molecule type" value="Genomic_DNA"/>
</dbReference>
<feature type="compositionally biased region" description="Polar residues" evidence="4">
    <location>
        <begin position="323"/>
        <end position="354"/>
    </location>
</feature>
<dbReference type="PANTHER" id="PTHR31499:SF43">
    <property type="entry name" value="MYB FAMILY TRANSCRIPTION FACTOR APL"/>
    <property type="match status" value="1"/>
</dbReference>
<feature type="region of interest" description="Disordered" evidence="4">
    <location>
        <begin position="281"/>
        <end position="354"/>
    </location>
</feature>
<gene>
    <name evidence="6" type="ORF">CSSPTR1EN2_LOCUS23674</name>
</gene>
<protein>
    <recommendedName>
        <fullName evidence="5">HTH myb-type domain-containing protein</fullName>
    </recommendedName>
</protein>
<keyword evidence="3" id="KW-0539">Nucleus</keyword>
<reference evidence="6" key="1">
    <citation type="submission" date="2024-02" db="EMBL/GenBank/DDBJ databases">
        <authorList>
            <consortium name="ELIXIR-Norway"/>
            <consortium name="Elixir Norway"/>
        </authorList>
    </citation>
    <scope>NUCLEOTIDE SEQUENCE</scope>
</reference>
<feature type="compositionally biased region" description="Polar residues" evidence="4">
    <location>
        <begin position="18"/>
        <end position="27"/>
    </location>
</feature>
<dbReference type="SUPFAM" id="SSF46689">
    <property type="entry name" value="Homeodomain-like"/>
    <property type="match status" value="1"/>
</dbReference>
<evidence type="ECO:0000256" key="2">
    <source>
        <dbReference type="ARBA" id="ARBA00023163"/>
    </source>
</evidence>
<feature type="region of interest" description="Disordered" evidence="4">
    <location>
        <begin position="384"/>
        <end position="444"/>
    </location>
</feature>
<feature type="compositionally biased region" description="Low complexity" evidence="4">
    <location>
        <begin position="281"/>
        <end position="300"/>
    </location>
</feature>
<keyword evidence="1" id="KW-0805">Transcription regulation</keyword>
<dbReference type="Pfam" id="PF00249">
    <property type="entry name" value="Myb_DNA-binding"/>
    <property type="match status" value="1"/>
</dbReference>
<feature type="domain" description="HTH myb-type" evidence="5">
    <location>
        <begin position="48"/>
        <end position="105"/>
    </location>
</feature>
<keyword evidence="2" id="KW-0804">Transcription</keyword>
<evidence type="ECO:0000256" key="4">
    <source>
        <dbReference type="SAM" id="MobiDB-lite"/>
    </source>
</evidence>
<dbReference type="Proteomes" id="UP001497512">
    <property type="component" value="Chromosome 9"/>
</dbReference>
<dbReference type="InterPro" id="IPR009057">
    <property type="entry name" value="Homeodomain-like_sf"/>
</dbReference>
<dbReference type="PROSITE" id="PS51294">
    <property type="entry name" value="HTH_MYB"/>
    <property type="match status" value="1"/>
</dbReference>
<dbReference type="InterPro" id="IPR025756">
    <property type="entry name" value="Myb_CC_LHEQLE"/>
</dbReference>
<dbReference type="Gene3D" id="1.10.10.60">
    <property type="entry name" value="Homeodomain-like"/>
    <property type="match status" value="1"/>
</dbReference>
<organism evidence="6 7">
    <name type="scientific">Sphagnum troendelagicum</name>
    <dbReference type="NCBI Taxonomy" id="128251"/>
    <lineage>
        <taxon>Eukaryota</taxon>
        <taxon>Viridiplantae</taxon>
        <taxon>Streptophyta</taxon>
        <taxon>Embryophyta</taxon>
        <taxon>Bryophyta</taxon>
        <taxon>Sphagnophytina</taxon>
        <taxon>Sphagnopsida</taxon>
        <taxon>Sphagnales</taxon>
        <taxon>Sphagnaceae</taxon>
        <taxon>Sphagnum</taxon>
    </lineage>
</organism>
<dbReference type="InterPro" id="IPR006447">
    <property type="entry name" value="Myb_dom_plants"/>
</dbReference>
<evidence type="ECO:0000256" key="1">
    <source>
        <dbReference type="ARBA" id="ARBA00023015"/>
    </source>
</evidence>
<accession>A0ABP0V511</accession>
<keyword evidence="7" id="KW-1185">Reference proteome</keyword>
<dbReference type="InterPro" id="IPR001005">
    <property type="entry name" value="SANT/Myb"/>
</dbReference>
<dbReference type="InterPro" id="IPR017930">
    <property type="entry name" value="Myb_dom"/>
</dbReference>
<dbReference type="Pfam" id="PF14379">
    <property type="entry name" value="Myb_CC_LHEQLE"/>
    <property type="match status" value="1"/>
</dbReference>
<proteinExistence type="predicted"/>
<evidence type="ECO:0000259" key="5">
    <source>
        <dbReference type="PROSITE" id="PS51294"/>
    </source>
</evidence>
<feature type="region of interest" description="Disordered" evidence="4">
    <location>
        <begin position="1"/>
        <end position="52"/>
    </location>
</feature>
<dbReference type="PANTHER" id="PTHR31499">
    <property type="entry name" value="MYB FAMILY TRANSCRIPTION FACTOR PHL11"/>
    <property type="match status" value="1"/>
</dbReference>
<feature type="compositionally biased region" description="Polar residues" evidence="4">
    <location>
        <begin position="123"/>
        <end position="148"/>
    </location>
</feature>
<name>A0ABP0V511_9BRYO</name>
<evidence type="ECO:0000256" key="3">
    <source>
        <dbReference type="ARBA" id="ARBA00023242"/>
    </source>
</evidence>
<feature type="compositionally biased region" description="Polar residues" evidence="4">
    <location>
        <begin position="387"/>
        <end position="399"/>
    </location>
</feature>
<sequence length="485" mass="51428">MYQMKKYTSPGLIPHRTQIPSPNYQDRSSLYGGSLSGDGGGLTSPDPKPRLRWTPELHERFVDAVMQLGGSDKATPKSVMRVMGIKGLTLYHLKSHLQKFRLGKKLHSDLTNVHDTNKDGLSHGSSDMQVTNTSSASDSVDPHQLNNPQDGIQITESILLQMEVQHHLQQQLEVQRSLQLRIEAQGKYLQSILEKAKETLAGHTSSSSSPGLEAAHAKLAELASKVTNDPVLMHHGSFSLMSLPPGMINNPEFLQHGVDLQGGGGGGGGGALSLPHLWQQQQQLIPRQQSRVSDSSSQKSYLTSLTANKPEDSGGASVGGEHQTATGGSNRSSSQAGGISKSMQHGQSNKAGSSSSYANYMMQQGSLAGAGGALSSSAFALEPPTSRRATALQSMQAEESLNGAGDGSPHTSSSAASSLQPGKNMYHHGEMGAASPTHIRSSAATPTLATPSYVKVEGSLDLNPGNGIRMLRGSELDLNSYGWER</sequence>
<dbReference type="InterPro" id="IPR046955">
    <property type="entry name" value="PHR1-like"/>
</dbReference>